<organism evidence="3 4">
    <name type="scientific">Mycoplasma bradburyae</name>
    <dbReference type="NCBI Taxonomy" id="2963128"/>
    <lineage>
        <taxon>Bacteria</taxon>
        <taxon>Bacillati</taxon>
        <taxon>Mycoplasmatota</taxon>
        <taxon>Mollicutes</taxon>
        <taxon>Mycoplasmataceae</taxon>
        <taxon>Mycoplasma</taxon>
    </lineage>
</organism>
<accession>A0AAW6HR76</accession>
<evidence type="ECO:0008006" key="6">
    <source>
        <dbReference type="Google" id="ProtNLM"/>
    </source>
</evidence>
<keyword evidence="5" id="KW-1185">Reference proteome</keyword>
<evidence type="ECO:0000313" key="3">
    <source>
        <dbReference type="EMBL" id="MDC4183668.1"/>
    </source>
</evidence>
<comment type="caution">
    <text evidence="3">The sequence shown here is derived from an EMBL/GenBank/DDBJ whole genome shotgun (WGS) entry which is preliminary data.</text>
</comment>
<evidence type="ECO:0000313" key="5">
    <source>
        <dbReference type="Proteomes" id="UP001220940"/>
    </source>
</evidence>
<dbReference type="RefSeq" id="WP_255034747.1">
    <property type="nucleotide sequence ID" value="NZ_CP101414.1"/>
</dbReference>
<dbReference type="EMBL" id="JAJHZM010000002">
    <property type="protein sequence ID" value="MDC4181742.1"/>
    <property type="molecule type" value="Genomic_DNA"/>
</dbReference>
<evidence type="ECO:0000256" key="1">
    <source>
        <dbReference type="SAM" id="Coils"/>
    </source>
</evidence>
<feature type="coiled-coil region" evidence="1">
    <location>
        <begin position="265"/>
        <end position="299"/>
    </location>
</feature>
<dbReference type="EMBL" id="JAJHZP010000015">
    <property type="protein sequence ID" value="MDC4183668.1"/>
    <property type="molecule type" value="Genomic_DNA"/>
</dbReference>
<gene>
    <name evidence="2" type="ORF">LNO68_00885</name>
    <name evidence="3" type="ORF">LNO71_03415</name>
</gene>
<keyword evidence="1" id="KW-0175">Coiled coil</keyword>
<name>A0AAW6HR76_9MOLU</name>
<evidence type="ECO:0000313" key="2">
    <source>
        <dbReference type="EMBL" id="MDC4181742.1"/>
    </source>
</evidence>
<reference evidence="3 5" key="1">
    <citation type="submission" date="2021-11" db="EMBL/GenBank/DDBJ databases">
        <title>Description of Mycoplasma bradburyaesp. nov.from sea birds: a tribute to a great mycoplasmologist.</title>
        <authorList>
            <person name="Ramirez A.S."/>
            <person name="Poveda C."/>
            <person name="Suarez-Perez A."/>
            <person name="Rosales R.S."/>
            <person name="Dijkman R."/>
            <person name="Feberwee A."/>
            <person name="Spergser J."/>
            <person name="Szostak M.P."/>
            <person name="Ressel L."/>
            <person name="Calabuig P."/>
            <person name="Catania S."/>
            <person name="Gobbo F."/>
            <person name="Timofte D."/>
            <person name="Poveda J.B."/>
        </authorList>
    </citation>
    <scope>NUCLEOTIDE SEQUENCE</scope>
    <source>
        <strain evidence="2 5">T158</strain>
        <strain evidence="3">T264</strain>
    </source>
</reference>
<dbReference type="AlphaFoldDB" id="A0AAW6HR76"/>
<protein>
    <recommendedName>
        <fullName evidence="6">DUF2357 domain-containing protein</fullName>
    </recommendedName>
</protein>
<evidence type="ECO:0000313" key="4">
    <source>
        <dbReference type="Proteomes" id="UP001216384"/>
    </source>
</evidence>
<proteinExistence type="predicted"/>
<dbReference type="Proteomes" id="UP001216384">
    <property type="component" value="Unassembled WGS sequence"/>
</dbReference>
<dbReference type="Proteomes" id="UP001220940">
    <property type="component" value="Unassembled WGS sequence"/>
</dbReference>
<sequence length="871" mass="104691">MDLMNGFFSLEHEPVFFEIHYLFYYTWTKDGLKKLEEINQIKFCNYDKIQIKPSHANSWYQLFLILNKTNKPLVGEVYLDNQKYLSNRSVFSKKKAKLLVLNVNQKDYEEILTSNKNIITTLFSNFYNGLLIKDIKEKFLNYWRSKFGFHKKVIAQRLLNTFDENNNKFLDLEKSIKLYNDQFYNARDINLSHFNLLKRNYTELVDSLRNYDEDFKAINEKNHQLLNSKKTSEKISQIYFLDDQIKNLKQRIINLKINKKYGPYSVEQLNEIKRVKLEIKTLKSNKRKQQNDIKNILNNYVKGLKKQCSFNQSKMFIESSYTDKIYYLIEWFKAHELSKVIKKIKWIKHLDINIINNFINNAKKIINKKADSIEDSNKLIDLVPKKQIAFLYSDLRYRLKKIAKISLHKSDQDINNLIVELVEENNLNFGRYLDDFFHKNLYLWRLKLNLKESIKLYKLQPDCNDFFNLFNNKFQSAVYSSNWSSKFKKNVLNPIYKISIDSYKKLYRYYLNLSNTSRDDIQATIFYINAFGFKLTLDFMKSYQMSPLVSSYSNLINIRWATRLIWSQIKKFIDEIEIETDSLTNFPKINFDVKSYSQTLKEKFKQEYKDYLDSNNKINSAIANRYENYIVQNFLDIKSDLESNTHIKLNLDEYKKEIEEKINSIKELIKVNKVRKEEYKKEYLSNNLINEKRENFDRFNKLRNTIKTLYKNVRLVNRVLYKKKLLKTKNAIDIKTISSKLNYYLAIINRWQYIYNIFIDWKPTKYHSKKLRKILTELYLYRSYKDVGISEEINYSYLSFLSSSDAITVYLLSKFVKLPRLLFVHNFKLNTKHEYNVFKGLLLKYQNQSQTAIILNDSDIQLMNDLGTKEF</sequence>